<dbReference type="Pfam" id="PF10604">
    <property type="entry name" value="Polyketide_cyc2"/>
    <property type="match status" value="1"/>
</dbReference>
<name>A0A7Y9QZ36_9BURK</name>
<organism evidence="1 2">
    <name type="scientific">Sphaerotilus montanus</name>
    <dbReference type="NCBI Taxonomy" id="522889"/>
    <lineage>
        <taxon>Bacteria</taxon>
        <taxon>Pseudomonadati</taxon>
        <taxon>Pseudomonadota</taxon>
        <taxon>Betaproteobacteria</taxon>
        <taxon>Burkholderiales</taxon>
        <taxon>Sphaerotilaceae</taxon>
        <taxon>Sphaerotilus</taxon>
    </lineage>
</organism>
<dbReference type="Proteomes" id="UP000518288">
    <property type="component" value="Unassembled WGS sequence"/>
</dbReference>
<accession>A0A7Y9QZ36</accession>
<proteinExistence type="predicted"/>
<dbReference type="EMBL" id="JACCFH010000001">
    <property type="protein sequence ID" value="NYG32589.1"/>
    <property type="molecule type" value="Genomic_DNA"/>
</dbReference>
<reference evidence="1 2" key="1">
    <citation type="submission" date="2020-07" db="EMBL/GenBank/DDBJ databases">
        <title>Genomic Encyclopedia of Archaeal and Bacterial Type Strains, Phase II (KMG-II): from individual species to whole genera.</title>
        <authorList>
            <person name="Goeker M."/>
        </authorList>
    </citation>
    <scope>NUCLEOTIDE SEQUENCE [LARGE SCALE GENOMIC DNA]</scope>
    <source>
        <strain evidence="1 2">DSM 21226</strain>
    </source>
</reference>
<dbReference type="SUPFAM" id="SSF55961">
    <property type="entry name" value="Bet v1-like"/>
    <property type="match status" value="1"/>
</dbReference>
<evidence type="ECO:0000313" key="2">
    <source>
        <dbReference type="Proteomes" id="UP000518288"/>
    </source>
</evidence>
<protein>
    <submittedName>
        <fullName evidence="1">Uncharacterized protein YndB with AHSA1/START domain</fullName>
    </submittedName>
</protein>
<dbReference type="RefSeq" id="WP_179633464.1">
    <property type="nucleotide sequence ID" value="NZ_CAXYYM010000139.1"/>
</dbReference>
<dbReference type="AlphaFoldDB" id="A0A7Y9QZ36"/>
<gene>
    <name evidence="1" type="ORF">BDD16_001575</name>
</gene>
<dbReference type="CDD" id="cd07818">
    <property type="entry name" value="SRPBCC_1"/>
    <property type="match status" value="1"/>
</dbReference>
<sequence length="176" mass="19980">MTWLRNFLKSILAWMVVLVLAAYALPDRHLVERQKVIAATPARLWPLLASPRQWMRWSPWPVRDPQMRIGYDGPESGLGAQWSWDSAVLGQGRMRFDDVQMPTRLGYTVSFDRLRSGARGEFRLEPVAGGTRVTWTLESQVGPNALLRWLSLVVDARLGRDFDQGLERLAVAANPP</sequence>
<evidence type="ECO:0000313" key="1">
    <source>
        <dbReference type="EMBL" id="NYG32589.1"/>
    </source>
</evidence>
<dbReference type="InterPro" id="IPR023393">
    <property type="entry name" value="START-like_dom_sf"/>
</dbReference>
<dbReference type="Gene3D" id="3.30.530.20">
    <property type="match status" value="1"/>
</dbReference>
<keyword evidence="2" id="KW-1185">Reference proteome</keyword>
<comment type="caution">
    <text evidence="1">The sequence shown here is derived from an EMBL/GenBank/DDBJ whole genome shotgun (WGS) entry which is preliminary data.</text>
</comment>
<dbReference type="InterPro" id="IPR019587">
    <property type="entry name" value="Polyketide_cyclase/dehydratase"/>
</dbReference>